<name>A0ABY8EA07_9FIRM</name>
<keyword evidence="3" id="KW-1185">Reference proteome</keyword>
<proteinExistence type="predicted"/>
<dbReference type="PROSITE" id="PS51750">
    <property type="entry name" value="BRO_N"/>
    <property type="match status" value="1"/>
</dbReference>
<dbReference type="Gene3D" id="3.40.50.300">
    <property type="entry name" value="P-loop containing nucleotide triphosphate hydrolases"/>
    <property type="match status" value="1"/>
</dbReference>
<gene>
    <name evidence="2" type="ORF">P4S50_15275</name>
</gene>
<evidence type="ECO:0000313" key="3">
    <source>
        <dbReference type="Proteomes" id="UP001222800"/>
    </source>
</evidence>
<accession>A0ABY8EA07</accession>
<dbReference type="EMBL" id="CP120733">
    <property type="protein sequence ID" value="WFD09738.1"/>
    <property type="molecule type" value="Genomic_DNA"/>
</dbReference>
<evidence type="ECO:0000259" key="1">
    <source>
        <dbReference type="PROSITE" id="PS51750"/>
    </source>
</evidence>
<organism evidence="2 3">
    <name type="scientific">Tepidibacter hydrothermalis</name>
    <dbReference type="NCBI Taxonomy" id="3036126"/>
    <lineage>
        <taxon>Bacteria</taxon>
        <taxon>Bacillati</taxon>
        <taxon>Bacillota</taxon>
        <taxon>Clostridia</taxon>
        <taxon>Peptostreptococcales</taxon>
        <taxon>Peptostreptococcaceae</taxon>
        <taxon>Tepidibacter</taxon>
    </lineage>
</organism>
<dbReference type="Pfam" id="PF09848">
    <property type="entry name" value="SLFN-g3_helicase"/>
    <property type="match status" value="1"/>
</dbReference>
<dbReference type="InterPro" id="IPR018647">
    <property type="entry name" value="SLFN_3-like_DNA/RNA_helicase"/>
</dbReference>
<reference evidence="2 3" key="1">
    <citation type="submission" date="2023-03" db="EMBL/GenBank/DDBJ databases">
        <title>Complete genome sequence of Tepidibacter sp. SWIR-1, isolated from a deep-sea hydrothermal vent.</title>
        <authorList>
            <person name="Li X."/>
        </authorList>
    </citation>
    <scope>NUCLEOTIDE SEQUENCE [LARGE SCALE GENOMIC DNA]</scope>
    <source>
        <strain evidence="2 3">SWIR-1</strain>
    </source>
</reference>
<protein>
    <submittedName>
        <fullName evidence="2">DUF2075 domain-containing protein</fullName>
    </submittedName>
</protein>
<feature type="domain" description="Bro-N" evidence="1">
    <location>
        <begin position="83"/>
        <end position="192"/>
    </location>
</feature>
<dbReference type="RefSeq" id="WP_277731678.1">
    <property type="nucleotide sequence ID" value="NZ_CP120733.1"/>
</dbReference>
<dbReference type="InterPro" id="IPR027417">
    <property type="entry name" value="P-loop_NTPase"/>
</dbReference>
<sequence length="625" mass="72901">MACGGYGSINKFLSKNKKDLVNQLKEFVEYNNFEVDEKQIFAWNDCCNFLEKIFDQLSEKSKNVYLAFEYLLPFEGGRRPDVLLFIKDKIFILEFKNKINYEPSDIEQAIGYREDIKNFHEQTYKNNLEVISYLVLTKKDAKYTEDRGVKILTEDNFLQVISLDMEEAMAEKKVKEWLKSKYEPLPSVIEATLRLFKQGNLPYIKNIQEGELEETIKFIKRLINNNETKDKCKNIVFVSGVPGSGKTLVALKTLYDYNLYKYNTYKEKLSAIYLSGNGPLVSVLQEQLTNVKVNESIGKTYIKEVIKFKKEYLNNRIIPPYNVIMFDEAQRAWDKEQMGRYNISEPEGLLSVGNKIYNEKENINIVCFIGDGQVIHVGEEVGIDLWIEALKKFNDWNVYIPTNYKKEFSSIPNAIEKKELYLDTSIRNNFIDISEFIEAILDGNVNVAKKELDKLKEQGYILRISRNYEACKAFLNKKVKEQSNITYGILLSSKANSIKAKEYLNNRGFSNYIKNSEAGNWFLNESKNLQKGASEFVCQGLEIDYPLVCFTGEYYFYKMKWCIDESTFDENDNKFKDFEAIMQNIYRVLLSRSRKGMILYIPETIILDETYELFKEIGADEIIIK</sequence>
<dbReference type="InterPro" id="IPR003497">
    <property type="entry name" value="BRO_N_domain"/>
</dbReference>
<dbReference type="SUPFAM" id="SSF52540">
    <property type="entry name" value="P-loop containing nucleoside triphosphate hydrolases"/>
    <property type="match status" value="1"/>
</dbReference>
<dbReference type="Proteomes" id="UP001222800">
    <property type="component" value="Chromosome"/>
</dbReference>
<evidence type="ECO:0000313" key="2">
    <source>
        <dbReference type="EMBL" id="WFD09738.1"/>
    </source>
</evidence>